<reference evidence="1" key="1">
    <citation type="submission" date="2020-03" db="EMBL/GenBank/DDBJ databases">
        <title>Draft Genome Sequence of Cylindrodendrum hubeiense.</title>
        <authorList>
            <person name="Buettner E."/>
            <person name="Kellner H."/>
        </authorList>
    </citation>
    <scope>NUCLEOTIDE SEQUENCE</scope>
    <source>
        <strain evidence="1">IHI 201604</strain>
    </source>
</reference>
<name>A0A9P5H1F2_9HYPO</name>
<dbReference type="AlphaFoldDB" id="A0A9P5H1F2"/>
<dbReference type="Proteomes" id="UP000722485">
    <property type="component" value="Unassembled WGS sequence"/>
</dbReference>
<evidence type="ECO:0000313" key="1">
    <source>
        <dbReference type="EMBL" id="KAF7538113.1"/>
    </source>
</evidence>
<comment type="caution">
    <text evidence="1">The sequence shown here is derived from an EMBL/GenBank/DDBJ whole genome shotgun (WGS) entry which is preliminary data.</text>
</comment>
<keyword evidence="2" id="KW-1185">Reference proteome</keyword>
<accession>A0A9P5H1F2</accession>
<organism evidence="1 2">
    <name type="scientific">Cylindrodendrum hubeiense</name>
    <dbReference type="NCBI Taxonomy" id="595255"/>
    <lineage>
        <taxon>Eukaryota</taxon>
        <taxon>Fungi</taxon>
        <taxon>Dikarya</taxon>
        <taxon>Ascomycota</taxon>
        <taxon>Pezizomycotina</taxon>
        <taxon>Sordariomycetes</taxon>
        <taxon>Hypocreomycetidae</taxon>
        <taxon>Hypocreales</taxon>
        <taxon>Nectriaceae</taxon>
        <taxon>Cylindrodendrum</taxon>
    </lineage>
</organism>
<dbReference type="EMBL" id="JAANBB010000608">
    <property type="protein sequence ID" value="KAF7538113.1"/>
    <property type="molecule type" value="Genomic_DNA"/>
</dbReference>
<sequence>MASHKSRRKIGMLGISKQKAAALAEPDAHVQAHQTQTHRHTEAAIGGGSVRFGAGTWPWFDFSPDSLLTTRAPWNARFFL</sequence>
<gene>
    <name evidence="1" type="ORF">G7Z17_g12700</name>
</gene>
<evidence type="ECO:0000313" key="2">
    <source>
        <dbReference type="Proteomes" id="UP000722485"/>
    </source>
</evidence>
<proteinExistence type="predicted"/>
<protein>
    <submittedName>
        <fullName evidence="1">Uncharacterized protein</fullName>
    </submittedName>
</protein>